<reference evidence="6 7" key="1">
    <citation type="submission" date="2016-10" db="EMBL/GenBank/DDBJ databases">
        <authorList>
            <person name="de Groot N.N."/>
        </authorList>
    </citation>
    <scope>NUCLEOTIDE SEQUENCE [LARGE SCALE GENOMIC DNA]</scope>
    <source>
        <strain evidence="6 7">LMG 27731</strain>
    </source>
</reference>
<dbReference type="GO" id="GO:0043565">
    <property type="term" value="F:sequence-specific DNA binding"/>
    <property type="evidence" value="ECO:0007669"/>
    <property type="project" value="TreeGrafter"/>
</dbReference>
<evidence type="ECO:0000313" key="6">
    <source>
        <dbReference type="EMBL" id="SFU24144.1"/>
    </source>
</evidence>
<sequence>MKIERYPPFNVLQTLLVVARCGNFTAASQQLFLSQSAVSRHIQQIEEYFGCALFVRHTRMVVQTAECQRLVPIVEELLATARRSMHITNSGGQTITLRVTPTLAARWLLPRLTDFYAEVPGTQLNIDTAWFLPTNFGEGTLDAAILFGTGNWEGLEATCLMRERLTPVCSPQIANGTPPLVEPEDLKHHTLLHSSFGRRGWILWLQQEGNLAAHTYREQVFDTLDLAFSAAARGLGVALGDLNLVGENLTSGSLVTPFKRVVETGAGYYLVHPPRNEYREKLKPLLRWLQTRVAA</sequence>
<protein>
    <submittedName>
        <fullName evidence="6">LysR family transcriptional regulator, glycine cleavage system transcriptional activator</fullName>
    </submittedName>
</protein>
<dbReference type="GO" id="GO:0003700">
    <property type="term" value="F:DNA-binding transcription factor activity"/>
    <property type="evidence" value="ECO:0007669"/>
    <property type="project" value="InterPro"/>
</dbReference>
<dbReference type="InterPro" id="IPR036388">
    <property type="entry name" value="WH-like_DNA-bd_sf"/>
</dbReference>
<keyword evidence="4" id="KW-0804">Transcription</keyword>
<dbReference type="InterPro" id="IPR058163">
    <property type="entry name" value="LysR-type_TF_proteobact-type"/>
</dbReference>
<evidence type="ECO:0000256" key="4">
    <source>
        <dbReference type="ARBA" id="ARBA00023163"/>
    </source>
</evidence>
<proteinExistence type="inferred from homology"/>
<evidence type="ECO:0000313" key="7">
    <source>
        <dbReference type="Proteomes" id="UP000198844"/>
    </source>
</evidence>
<dbReference type="Proteomes" id="UP000198844">
    <property type="component" value="Unassembled WGS sequence"/>
</dbReference>
<dbReference type="AlphaFoldDB" id="A0A1I7EJQ8"/>
<evidence type="ECO:0000256" key="1">
    <source>
        <dbReference type="ARBA" id="ARBA00009437"/>
    </source>
</evidence>
<dbReference type="Pfam" id="PF03466">
    <property type="entry name" value="LysR_substrate"/>
    <property type="match status" value="1"/>
</dbReference>
<accession>A0A1I7EJQ8</accession>
<evidence type="ECO:0000256" key="3">
    <source>
        <dbReference type="ARBA" id="ARBA00023125"/>
    </source>
</evidence>
<dbReference type="Gene3D" id="1.10.10.10">
    <property type="entry name" value="Winged helix-like DNA-binding domain superfamily/Winged helix DNA-binding domain"/>
    <property type="match status" value="1"/>
</dbReference>
<feature type="domain" description="HTH lysR-type" evidence="5">
    <location>
        <begin position="7"/>
        <end position="64"/>
    </location>
</feature>
<dbReference type="SUPFAM" id="SSF46785">
    <property type="entry name" value="Winged helix' DNA-binding domain"/>
    <property type="match status" value="1"/>
</dbReference>
<dbReference type="FunFam" id="3.40.190.10:FF:000017">
    <property type="entry name" value="Glycine cleavage system transcriptional activator"/>
    <property type="match status" value="1"/>
</dbReference>
<dbReference type="Pfam" id="PF00126">
    <property type="entry name" value="HTH_1"/>
    <property type="match status" value="1"/>
</dbReference>
<evidence type="ECO:0000259" key="5">
    <source>
        <dbReference type="PROSITE" id="PS50931"/>
    </source>
</evidence>
<keyword evidence="2" id="KW-0805">Transcription regulation</keyword>
<dbReference type="EMBL" id="FPBH01000025">
    <property type="protein sequence ID" value="SFU24144.1"/>
    <property type="molecule type" value="Genomic_DNA"/>
</dbReference>
<organism evidence="6 7">
    <name type="scientific">Paraburkholderia aspalathi</name>
    <dbReference type="NCBI Taxonomy" id="1324617"/>
    <lineage>
        <taxon>Bacteria</taxon>
        <taxon>Pseudomonadati</taxon>
        <taxon>Pseudomonadota</taxon>
        <taxon>Betaproteobacteria</taxon>
        <taxon>Burkholderiales</taxon>
        <taxon>Burkholderiaceae</taxon>
        <taxon>Paraburkholderia</taxon>
    </lineage>
</organism>
<dbReference type="InterPro" id="IPR005119">
    <property type="entry name" value="LysR_subst-bd"/>
</dbReference>
<dbReference type="SUPFAM" id="SSF53850">
    <property type="entry name" value="Periplasmic binding protein-like II"/>
    <property type="match status" value="1"/>
</dbReference>
<gene>
    <name evidence="6" type="ORF">SAMN05192563_102536</name>
</gene>
<dbReference type="PANTHER" id="PTHR30537">
    <property type="entry name" value="HTH-TYPE TRANSCRIPTIONAL REGULATOR"/>
    <property type="match status" value="1"/>
</dbReference>
<dbReference type="GO" id="GO:0006351">
    <property type="term" value="P:DNA-templated transcription"/>
    <property type="evidence" value="ECO:0007669"/>
    <property type="project" value="TreeGrafter"/>
</dbReference>
<dbReference type="RefSeq" id="WP_093642661.1">
    <property type="nucleotide sequence ID" value="NZ_FPBH01000025.1"/>
</dbReference>
<dbReference type="Gene3D" id="3.40.190.10">
    <property type="entry name" value="Periplasmic binding protein-like II"/>
    <property type="match status" value="2"/>
</dbReference>
<name>A0A1I7EJQ8_9BURK</name>
<comment type="similarity">
    <text evidence="1">Belongs to the LysR transcriptional regulatory family.</text>
</comment>
<dbReference type="PRINTS" id="PR00039">
    <property type="entry name" value="HTHLYSR"/>
</dbReference>
<dbReference type="OrthoDB" id="8591238at2"/>
<evidence type="ECO:0000256" key="2">
    <source>
        <dbReference type="ARBA" id="ARBA00023015"/>
    </source>
</evidence>
<dbReference type="PROSITE" id="PS50931">
    <property type="entry name" value="HTH_LYSR"/>
    <property type="match status" value="1"/>
</dbReference>
<keyword evidence="3" id="KW-0238">DNA-binding</keyword>
<dbReference type="PANTHER" id="PTHR30537:SF26">
    <property type="entry name" value="GLYCINE CLEAVAGE SYSTEM TRANSCRIPTIONAL ACTIVATOR"/>
    <property type="match status" value="1"/>
</dbReference>
<dbReference type="InterPro" id="IPR036390">
    <property type="entry name" value="WH_DNA-bd_sf"/>
</dbReference>
<dbReference type="CDD" id="cd08432">
    <property type="entry name" value="PBP2_GcdR_TrpI_HvrB_AmpR_like"/>
    <property type="match status" value="1"/>
</dbReference>
<dbReference type="InterPro" id="IPR000847">
    <property type="entry name" value="LysR_HTH_N"/>
</dbReference>